<dbReference type="Gene3D" id="3.40.50.720">
    <property type="entry name" value="NAD(P)-binding Rossmann-like Domain"/>
    <property type="match status" value="1"/>
</dbReference>
<feature type="domain" description="NAD-dependent epimerase/dehydratase" evidence="2">
    <location>
        <begin position="12"/>
        <end position="249"/>
    </location>
</feature>
<dbReference type="Gene3D" id="3.90.25.10">
    <property type="entry name" value="UDP-galactose 4-epimerase, domain 1"/>
    <property type="match status" value="1"/>
</dbReference>
<dbReference type="InterPro" id="IPR036291">
    <property type="entry name" value="NAD(P)-bd_dom_sf"/>
</dbReference>
<dbReference type="PANTHER" id="PTHR43000">
    <property type="entry name" value="DTDP-D-GLUCOSE 4,6-DEHYDRATASE-RELATED"/>
    <property type="match status" value="1"/>
</dbReference>
<evidence type="ECO:0000313" key="3">
    <source>
        <dbReference type="EMBL" id="OGC27844.1"/>
    </source>
</evidence>
<dbReference type="Proteomes" id="UP000178602">
    <property type="component" value="Unassembled WGS sequence"/>
</dbReference>
<protein>
    <submittedName>
        <fullName evidence="3">Nucleotide sugar epimerase</fullName>
    </submittedName>
</protein>
<reference evidence="3 4" key="1">
    <citation type="journal article" date="2016" name="Nat. Commun.">
        <title>Thousands of microbial genomes shed light on interconnected biogeochemical processes in an aquifer system.</title>
        <authorList>
            <person name="Anantharaman K."/>
            <person name="Brown C.T."/>
            <person name="Hug L.A."/>
            <person name="Sharon I."/>
            <person name="Castelle C.J."/>
            <person name="Probst A.J."/>
            <person name="Thomas B.C."/>
            <person name="Singh A."/>
            <person name="Wilkins M.J."/>
            <person name="Karaoz U."/>
            <person name="Brodie E.L."/>
            <person name="Williams K.H."/>
            <person name="Hubbard S.S."/>
            <person name="Banfield J.F."/>
        </authorList>
    </citation>
    <scope>NUCLEOTIDE SEQUENCE [LARGE SCALE GENOMIC DNA]</scope>
</reference>
<dbReference type="Pfam" id="PF01370">
    <property type="entry name" value="Epimerase"/>
    <property type="match status" value="1"/>
</dbReference>
<dbReference type="AlphaFoldDB" id="A0A1F4T550"/>
<comment type="caution">
    <text evidence="3">The sequence shown here is derived from an EMBL/GenBank/DDBJ whole genome shotgun (WGS) entry which is preliminary data.</text>
</comment>
<sequence length="345" mass="38428">MDYKKQYQGKTILVTGGAGAIGSNLVKALGNLGAGKVIVLDDLSSSERWNVPSLPNVLFSEGDIVDEIKLKRVFFEEPEYVFHLAAFFANQNSIDHPERDLQVNGFGTLKLLEYSALTGVKRFVYASSGCSIYGSHAPMPLKEDFMSMHLSTPYQITKMLGELYCNFFQHQYEVPCVKTRFFNSYGPGEIPGQYRNVIPNFIYWAMSGKPLPITGTGEETRDFTFVEDIVDGLLRAGVMPEAVGQEFNLASGREIQIKQLAEMINKLTGNKAGINFAPRRKWDTKSRILASVERANKLIGYTPNTTFEEGLPQAIDWFKENWENIQQAASFGPGASSAVRAMVCK</sequence>
<dbReference type="InterPro" id="IPR001509">
    <property type="entry name" value="Epimerase_deHydtase"/>
</dbReference>
<proteinExistence type="inferred from homology"/>
<dbReference type="EMBL" id="MEUG01000001">
    <property type="protein sequence ID" value="OGC27844.1"/>
    <property type="molecule type" value="Genomic_DNA"/>
</dbReference>
<accession>A0A1F4T550</accession>
<name>A0A1F4T550_UNCSA</name>
<comment type="similarity">
    <text evidence="1">Belongs to the NAD(P)-dependent epimerase/dehydratase family.</text>
</comment>
<evidence type="ECO:0000259" key="2">
    <source>
        <dbReference type="Pfam" id="PF01370"/>
    </source>
</evidence>
<organism evidence="3 4">
    <name type="scientific">candidate division WOR-1 bacterium RIFOXYC12_FULL_54_18</name>
    <dbReference type="NCBI Taxonomy" id="1802584"/>
    <lineage>
        <taxon>Bacteria</taxon>
        <taxon>Bacillati</taxon>
        <taxon>Saganbacteria</taxon>
    </lineage>
</organism>
<dbReference type="SUPFAM" id="SSF51735">
    <property type="entry name" value="NAD(P)-binding Rossmann-fold domains"/>
    <property type="match status" value="1"/>
</dbReference>
<evidence type="ECO:0000256" key="1">
    <source>
        <dbReference type="ARBA" id="ARBA00007637"/>
    </source>
</evidence>
<evidence type="ECO:0000313" key="4">
    <source>
        <dbReference type="Proteomes" id="UP000178602"/>
    </source>
</evidence>
<gene>
    <name evidence="3" type="ORF">A3K49_02415</name>
</gene>